<dbReference type="Proteomes" id="UP000823485">
    <property type="component" value="Unassembled WGS sequence"/>
</dbReference>
<dbReference type="Pfam" id="PF09844">
    <property type="entry name" value="DUF2071"/>
    <property type="match status" value="1"/>
</dbReference>
<organism evidence="1 2">
    <name type="scientific">Siminovitchia thermophila</name>
    <dbReference type="NCBI Taxonomy" id="1245522"/>
    <lineage>
        <taxon>Bacteria</taxon>
        <taxon>Bacillati</taxon>
        <taxon>Bacillota</taxon>
        <taxon>Bacilli</taxon>
        <taxon>Bacillales</taxon>
        <taxon>Bacillaceae</taxon>
        <taxon>Siminovitchia</taxon>
    </lineage>
</organism>
<dbReference type="PANTHER" id="PTHR39186:SF1">
    <property type="entry name" value="DUF2071 DOMAIN-CONTAINING PROTEIN"/>
    <property type="match status" value="1"/>
</dbReference>
<dbReference type="InterPro" id="IPR018644">
    <property type="entry name" value="DUF2071"/>
</dbReference>
<dbReference type="InterPro" id="IPR023375">
    <property type="entry name" value="ADC_dom_sf"/>
</dbReference>
<reference evidence="1 2" key="1">
    <citation type="submission" date="2021-01" db="EMBL/GenBank/DDBJ databases">
        <title>Genomic Encyclopedia of Type Strains, Phase IV (KMG-IV): sequencing the most valuable type-strain genomes for metagenomic binning, comparative biology and taxonomic classification.</title>
        <authorList>
            <person name="Goeker M."/>
        </authorList>
    </citation>
    <scope>NUCLEOTIDE SEQUENCE [LARGE SCALE GENOMIC DNA]</scope>
    <source>
        <strain evidence="1 2">DSM 105453</strain>
    </source>
</reference>
<proteinExistence type="predicted"/>
<dbReference type="PANTHER" id="PTHR39186">
    <property type="entry name" value="DUF2071 FAMILY PROTEIN"/>
    <property type="match status" value="1"/>
</dbReference>
<dbReference type="SUPFAM" id="SSF160104">
    <property type="entry name" value="Acetoacetate decarboxylase-like"/>
    <property type="match status" value="1"/>
</dbReference>
<gene>
    <name evidence="1" type="ORF">JOC94_002523</name>
</gene>
<dbReference type="EMBL" id="JAFBFH010000015">
    <property type="protein sequence ID" value="MBM7715535.1"/>
    <property type="molecule type" value="Genomic_DNA"/>
</dbReference>
<comment type="caution">
    <text evidence="1">The sequence shown here is derived from an EMBL/GenBank/DDBJ whole genome shotgun (WGS) entry which is preliminary data.</text>
</comment>
<sequence length="269" mass="31187">MGIYKKGTLATATKSNIQQNDTMHIGKKVEHRPWPLPSNKWIMRQVWRNVLFLHWPIKPRLIRPHLPSELEIDTFEGFAWMGIVAFTMKGIYFRGLPFSVVPFFPEVNVRTYVVYKGKPGVFFLSLDVDDWASLNIAKRWYRLPYNPANIEVRTGENGAIQYKSVRKAGNPLAFEGSCIPTNDTYFSESGTLDHWLTERYCFYTTRNGKDIYHGDIHHLPWPLKKVDVHINQHTLFSPFNIHVSNDPPIAHFSQGVDSLMWNGKKLKVD</sequence>
<protein>
    <submittedName>
        <fullName evidence="1">Uncharacterized protein YqjF (DUF2071 family)</fullName>
    </submittedName>
</protein>
<evidence type="ECO:0000313" key="2">
    <source>
        <dbReference type="Proteomes" id="UP000823485"/>
    </source>
</evidence>
<keyword evidence="2" id="KW-1185">Reference proteome</keyword>
<name>A0ABS2R835_9BACI</name>
<evidence type="ECO:0000313" key="1">
    <source>
        <dbReference type="EMBL" id="MBM7715535.1"/>
    </source>
</evidence>
<dbReference type="RefSeq" id="WP_236017076.1">
    <property type="nucleotide sequence ID" value="NZ_JAFBFH010000015.1"/>
</dbReference>
<accession>A0ABS2R835</accession>